<feature type="transmembrane region" description="Helical" evidence="1">
    <location>
        <begin position="63"/>
        <end position="87"/>
    </location>
</feature>
<name>A0A917K892_9PROT</name>
<reference evidence="2" key="2">
    <citation type="submission" date="2020-09" db="EMBL/GenBank/DDBJ databases">
        <authorList>
            <person name="Sun Q."/>
            <person name="Zhou Y."/>
        </authorList>
    </citation>
    <scope>NUCLEOTIDE SEQUENCE</scope>
    <source>
        <strain evidence="2">CGMCC 1.3617</strain>
    </source>
</reference>
<accession>A0A917K892</accession>
<protein>
    <submittedName>
        <fullName evidence="2">Uncharacterized protein</fullName>
    </submittedName>
</protein>
<feature type="transmembrane region" description="Helical" evidence="1">
    <location>
        <begin position="99"/>
        <end position="120"/>
    </location>
</feature>
<reference evidence="2" key="1">
    <citation type="journal article" date="2014" name="Int. J. Syst. Evol. Microbiol.">
        <title>Complete genome sequence of Corynebacterium casei LMG S-19264T (=DSM 44701T), isolated from a smear-ripened cheese.</title>
        <authorList>
            <consortium name="US DOE Joint Genome Institute (JGI-PGF)"/>
            <person name="Walter F."/>
            <person name="Albersmeier A."/>
            <person name="Kalinowski J."/>
            <person name="Ruckert C."/>
        </authorList>
    </citation>
    <scope>NUCLEOTIDE SEQUENCE</scope>
    <source>
        <strain evidence="2">CGMCC 1.3617</strain>
    </source>
</reference>
<feature type="transmembrane region" description="Helical" evidence="1">
    <location>
        <begin position="33"/>
        <end position="56"/>
    </location>
</feature>
<evidence type="ECO:0000256" key="1">
    <source>
        <dbReference type="SAM" id="Phobius"/>
    </source>
</evidence>
<comment type="caution">
    <text evidence="2">The sequence shown here is derived from an EMBL/GenBank/DDBJ whole genome shotgun (WGS) entry which is preliminary data.</text>
</comment>
<proteinExistence type="predicted"/>
<dbReference type="AlphaFoldDB" id="A0A917K892"/>
<keyword evidence="1" id="KW-1133">Transmembrane helix</keyword>
<dbReference type="Proteomes" id="UP000661507">
    <property type="component" value="Unassembled WGS sequence"/>
</dbReference>
<sequence>MLVFHQGMVGLLHALGALPNPPFQLRPLPPLGVPSLVSACFWGGLWGIATAAIVAARPDWSPILVGLAIGAVACVLVGFIVVAGLRGQPMLGGMDPNRWWRSVVINGAFGLGVGVFLMGARRLGRI</sequence>
<gene>
    <name evidence="2" type="ORF">GCM10011320_06960</name>
</gene>
<keyword evidence="3" id="KW-1185">Reference proteome</keyword>
<evidence type="ECO:0000313" key="3">
    <source>
        <dbReference type="Proteomes" id="UP000661507"/>
    </source>
</evidence>
<keyword evidence="1" id="KW-0472">Membrane</keyword>
<evidence type="ECO:0000313" key="2">
    <source>
        <dbReference type="EMBL" id="GGJ02716.1"/>
    </source>
</evidence>
<dbReference type="EMBL" id="BMKW01000002">
    <property type="protein sequence ID" value="GGJ02716.1"/>
    <property type="molecule type" value="Genomic_DNA"/>
</dbReference>
<keyword evidence="1" id="KW-0812">Transmembrane</keyword>
<organism evidence="2 3">
    <name type="scientific">Neoroseomonas lacus</name>
    <dbReference type="NCBI Taxonomy" id="287609"/>
    <lineage>
        <taxon>Bacteria</taxon>
        <taxon>Pseudomonadati</taxon>
        <taxon>Pseudomonadota</taxon>
        <taxon>Alphaproteobacteria</taxon>
        <taxon>Acetobacterales</taxon>
        <taxon>Acetobacteraceae</taxon>
        <taxon>Neoroseomonas</taxon>
    </lineage>
</organism>